<dbReference type="PANTHER" id="PTHR40552">
    <property type="entry name" value="AT05186P-RELATED"/>
    <property type="match status" value="1"/>
</dbReference>
<dbReference type="PANTHER" id="PTHR40552:SF6">
    <property type="entry name" value="FI09606P-RELATED"/>
    <property type="match status" value="1"/>
</dbReference>
<dbReference type="RefSeq" id="XP_015520161.1">
    <property type="nucleotide sequence ID" value="XM_015664675.1"/>
</dbReference>
<dbReference type="KEGG" id="nlo:107224574"/>
<feature type="compositionally biased region" description="Basic and acidic residues" evidence="1">
    <location>
        <begin position="10"/>
        <end position="38"/>
    </location>
</feature>
<proteinExistence type="predicted"/>
<dbReference type="InParanoid" id="A0A6J0BYW2"/>
<evidence type="ECO:0000313" key="3">
    <source>
        <dbReference type="RefSeq" id="XP_015520161.1"/>
    </source>
</evidence>
<evidence type="ECO:0000313" key="2">
    <source>
        <dbReference type="Proteomes" id="UP000829291"/>
    </source>
</evidence>
<evidence type="ECO:0000256" key="1">
    <source>
        <dbReference type="SAM" id="MobiDB-lite"/>
    </source>
</evidence>
<sequence>MAGNKGKVKANTEEKENDDKTNHLEDAAESKDQEEKATVHHDFGKRWHNFRMLDPSSAILRGSWAMTHPRFKPRSRGNQGAPCSVVAIVFGQLFEPKDWTKYMVDSVLEFGDKLFLMSATRNRVLPGVYMTVNLVYPEFFVGDYKCTICTEGSSVYGNLFSESVGCPDFTDGLQRFFKTNDAGVVTTQGISVAMWRNRGSGFLQFDPSERGEDGRKLRSGTACLMYFKCMNDMRELFLSNTEKKFDSRYCIAKITILRVTPIQRCGFDSLGSGECVAQISGMVPNKKVLKAINPLEVEDGKPGCATTGPQDSKPAVSADMKVQKEPLSITISNYSIGEKFAAEPLFDRNNFDTGYGYYDMHVNVPSTFKELPGDMAILHGWTHEGFDIYKGKGAQNVTNCVMAIGMKKVHAVRSWLRPRLDEILALGDSVYAEVKVEKPSIKSMTASDMNDTKFKIENKRLIVDVDLVTVIGTISSKIPSVLNLRQALEEFFLVNTEGVLECTSMAVAVWTQEDYYYTFDPRQCGPLGVRIAEEKGKGGKGGKGKAAVGSSEKKIIGKCCVIRFPNLDSLVGLFLKNIDPAKKNDRFTLRHVIVVEDLPGLRAWNDFAPGGLGKWVLQGSITNEDESLEEESAGRQGLAIPVVALVNAKETPPAKWTMDTVDEAIRDGDAYYNWCQELIQSDDEERKFLVTDLRKDFYMKNRKIKVEYEDCTIVGNLKAPENGDQLNLMRGITQFFNTQQYGVVQVKDLNVAVWKYEEELKDKSKETSYYYFDSNARGKMGQRNFEGEESEPASCVIRTLELPLLAKYVEENINPDAEGVTDEFMIHGIKVVSIGQPMTEDEMEKDKQTPMKPDLNQYTAVGDTGACLNGSINQGNEVMFKHQTRNKQQAGTALVTLAMTKLYNPHLWYREVVDEVLKIGNKLTFESLENLPEPEEEEETPRDYLHTNEVNDEFYIGVNHISIGLDEETVTGKPSELAKSLEEFFEEQTHGVFNCGTVIMPVWKEGNVFFTMDPKGRDNRGEPKEKDGTAAVMWFMNIAALASSIQSSIEKSDEDFTIDSVTVDNEYETRVAEGDRLQRTTSTEELWHNFPKLSEGVWGFSGTVTMSDEKFKEENRDNQSAAVAVMAVVFSKVYQPRFWKPQVLDEVIITGDKLHSKCTERLGRDGSQKVNEVITEFFLSNRRIDITVKDCVQAGDLAGKPPKMQNLQAGIDKFFDGNDSGVISSRGTNIAVWKFKDFYYSVIPNSSDGGDISGVPRVLRFSNTRLLVENLLSSLGSEGDYEISGVDIVDWNRLPPWKFDPSLGVRPANLPPLNAYQRMTGARAILRGTTHQGSEIFPVAIRNRQTAANCVVALGLSVIKSPITWTKKSLDEILVVGSNVHKETTKARPTRTKIKPEDVIRVFYVGVNILTADVEGGTLTGQVAPEPPKPEEKGKGKGKKTAKPKKDKGGKQGKKGVTKREPPPPPPTVMLEEGLPKFFEKNRAGVLMAGRYMVAIWIDLGVYFIYDPRSRDEHGLQADPGTACVMWFACIEPLYDVIIANLDEKEKYGEYSIARVIIKTTLIKPLPCPAGFRPVQDCTAPPIPVSPLKKLTTLDVETLSEYLYIDEELSVLRGIGHLNDRSFAVTTRGLQSTAVAAVAIVVGLLHVPSTWTPDLLAAIMVYGDQLHADSVRVFRPGARVLSPSELLTVFIVGDFRANINIHHHTVAGLLHVYDLIEGLTLFFRNNCSGILHLPNVAVAVMQHYGKFYLVEPFSRDEAGRATPDGQSCVIKCETISRMARIFVSNCNYKKPTVYTINAVNVLSLHFFSDAKNECPPPCVK</sequence>
<feature type="region of interest" description="Disordered" evidence="1">
    <location>
        <begin position="1418"/>
        <end position="1472"/>
    </location>
</feature>
<keyword evidence="2" id="KW-1185">Reference proteome</keyword>
<dbReference type="GeneID" id="107224574"/>
<reference evidence="3" key="1">
    <citation type="submission" date="2025-08" db="UniProtKB">
        <authorList>
            <consortium name="RefSeq"/>
        </authorList>
    </citation>
    <scope>IDENTIFICATION</scope>
    <source>
        <tissue evidence="3">Thorax and Abdomen</tissue>
    </source>
</reference>
<accession>A0A6J0BYW2</accession>
<protein>
    <submittedName>
        <fullName evidence="3">Uncharacterized protein LOC107224574</fullName>
    </submittedName>
</protein>
<feature type="compositionally biased region" description="Basic residues" evidence="1">
    <location>
        <begin position="1436"/>
        <end position="1457"/>
    </location>
</feature>
<dbReference type="Gene3D" id="3.90.70.120">
    <property type="match status" value="7"/>
</dbReference>
<gene>
    <name evidence="3" type="primary">LOC107224574</name>
</gene>
<feature type="region of interest" description="Disordered" evidence="1">
    <location>
        <begin position="1"/>
        <end position="38"/>
    </location>
</feature>
<organism evidence="3">
    <name type="scientific">Neodiprion lecontei</name>
    <name type="common">Redheaded pine sawfly</name>
    <dbReference type="NCBI Taxonomy" id="441921"/>
    <lineage>
        <taxon>Eukaryota</taxon>
        <taxon>Metazoa</taxon>
        <taxon>Ecdysozoa</taxon>
        <taxon>Arthropoda</taxon>
        <taxon>Hexapoda</taxon>
        <taxon>Insecta</taxon>
        <taxon>Pterygota</taxon>
        <taxon>Neoptera</taxon>
        <taxon>Endopterygota</taxon>
        <taxon>Hymenoptera</taxon>
        <taxon>Tenthredinoidea</taxon>
        <taxon>Diprionidae</taxon>
        <taxon>Diprioninae</taxon>
        <taxon>Neodiprion</taxon>
    </lineage>
</organism>
<name>A0A6J0BYW2_NEOLC</name>
<dbReference type="Proteomes" id="UP000829291">
    <property type="component" value="Chromosome 1"/>
</dbReference>
<dbReference type="OrthoDB" id="7916681at2759"/>